<dbReference type="InterPro" id="IPR017926">
    <property type="entry name" value="GATASE"/>
</dbReference>
<keyword evidence="3" id="KW-0808">Transferase</keyword>
<evidence type="ECO:0000259" key="2">
    <source>
        <dbReference type="Pfam" id="PF00117"/>
    </source>
</evidence>
<dbReference type="FunFam" id="3.40.50.880:FF:000003">
    <property type="entry name" value="Anthranilate synthase component II"/>
    <property type="match status" value="1"/>
</dbReference>
<reference evidence="3 4" key="1">
    <citation type="submission" date="2018-11" db="EMBL/GenBank/DDBJ databases">
        <title>Genomic Encyclopedia of Type Strains, Phase IV (KMG-IV): sequencing the most valuable type-strain genomes for metagenomic binning, comparative biology and taxonomic classification.</title>
        <authorList>
            <person name="Goeker M."/>
        </authorList>
    </citation>
    <scope>NUCLEOTIDE SEQUENCE [LARGE SCALE GENOMIC DNA]</scope>
    <source>
        <strain evidence="3 4">DSM 22027</strain>
    </source>
</reference>
<dbReference type="AlphaFoldDB" id="A0A3N1VHK6"/>
<dbReference type="PRINTS" id="PR00097">
    <property type="entry name" value="ANTSNTHASEII"/>
</dbReference>
<dbReference type="PANTHER" id="PTHR43418">
    <property type="entry name" value="MULTIFUNCTIONAL TRYPTOPHAN BIOSYNTHESIS PROTEIN-RELATED"/>
    <property type="match status" value="1"/>
</dbReference>
<dbReference type="PROSITE" id="PS51273">
    <property type="entry name" value="GATASE_TYPE_1"/>
    <property type="match status" value="1"/>
</dbReference>
<keyword evidence="4" id="KW-1185">Reference proteome</keyword>
<sequence length="299" mass="33154">MCTQSEGRPFKNAGSDFPVSAETPTVPIVGLAFEGKVCLMRLVLIDNYDSFTFNLYQLFCEFEGVEVLVYRHDAISVATIASLSPHWIVISPGPRSPAHSGISKAVVRTFAEHVPILGVCLGMQVINEVYGGSTLRAPVPVHGKCSWVHHTGVGLFKGLPSPFRVARYHSLQCRVTSRDLEETAWAEDGVVMALQHKNLPVWGVQFHPESFLSEYGLEVAARFLASHQAFSPSLCAESSSETRFPRWVQATGHNLQPVLGTPWRQQGMRYELHSSKPSGRSTLLFRDQETLRRPIVTNP</sequence>
<name>A0A3N1VHK6_9BACT</name>
<keyword evidence="1 3" id="KW-0315">Glutamine amidotransferase</keyword>
<dbReference type="PANTHER" id="PTHR43418:SF4">
    <property type="entry name" value="MULTIFUNCTIONAL TRYPTOPHAN BIOSYNTHESIS PROTEIN"/>
    <property type="match status" value="1"/>
</dbReference>
<dbReference type="GO" id="GO:0005829">
    <property type="term" value="C:cytosol"/>
    <property type="evidence" value="ECO:0007669"/>
    <property type="project" value="TreeGrafter"/>
</dbReference>
<accession>A0A3N1VHK6</accession>
<organism evidence="3 4">
    <name type="scientific">Desulfosoma caldarium</name>
    <dbReference type="NCBI Taxonomy" id="610254"/>
    <lineage>
        <taxon>Bacteria</taxon>
        <taxon>Pseudomonadati</taxon>
        <taxon>Thermodesulfobacteriota</taxon>
        <taxon>Syntrophobacteria</taxon>
        <taxon>Syntrophobacterales</taxon>
        <taxon>Syntrophobacteraceae</taxon>
        <taxon>Desulfosoma</taxon>
    </lineage>
</organism>
<dbReference type="SUPFAM" id="SSF52317">
    <property type="entry name" value="Class I glutamine amidotransferase-like"/>
    <property type="match status" value="1"/>
</dbReference>
<dbReference type="InterPro" id="IPR050472">
    <property type="entry name" value="Anth_synth/Amidotransfase"/>
</dbReference>
<feature type="domain" description="Glutamine amidotransferase" evidence="2">
    <location>
        <begin position="43"/>
        <end position="224"/>
    </location>
</feature>
<dbReference type="Proteomes" id="UP000276223">
    <property type="component" value="Unassembled WGS sequence"/>
</dbReference>
<dbReference type="GO" id="GO:0000162">
    <property type="term" value="P:L-tryptophan biosynthetic process"/>
    <property type="evidence" value="ECO:0007669"/>
    <property type="project" value="TreeGrafter"/>
</dbReference>
<dbReference type="EMBL" id="RJVA01000010">
    <property type="protein sequence ID" value="ROR01499.1"/>
    <property type="molecule type" value="Genomic_DNA"/>
</dbReference>
<gene>
    <name evidence="3" type="ORF">EDC27_0673</name>
</gene>
<dbReference type="Gene3D" id="3.40.50.880">
    <property type="match status" value="1"/>
</dbReference>
<dbReference type="Pfam" id="PF00117">
    <property type="entry name" value="GATase"/>
    <property type="match status" value="1"/>
</dbReference>
<proteinExistence type="predicted"/>
<evidence type="ECO:0000256" key="1">
    <source>
        <dbReference type="ARBA" id="ARBA00022962"/>
    </source>
</evidence>
<dbReference type="GO" id="GO:0016740">
    <property type="term" value="F:transferase activity"/>
    <property type="evidence" value="ECO:0007669"/>
    <property type="project" value="UniProtKB-KW"/>
</dbReference>
<dbReference type="RefSeq" id="WP_245994237.1">
    <property type="nucleotide sequence ID" value="NZ_RJVA01000010.1"/>
</dbReference>
<protein>
    <submittedName>
        <fullName evidence="3">Anthranilate synthase/aminodeoxychorismate synthase-like glutamine amidotransferase</fullName>
    </submittedName>
</protein>
<comment type="caution">
    <text evidence="3">The sequence shown here is derived from an EMBL/GenBank/DDBJ whole genome shotgun (WGS) entry which is preliminary data.</text>
</comment>
<dbReference type="InterPro" id="IPR029062">
    <property type="entry name" value="Class_I_gatase-like"/>
</dbReference>
<dbReference type="CDD" id="cd01743">
    <property type="entry name" value="GATase1_Anthranilate_Synthase"/>
    <property type="match status" value="1"/>
</dbReference>
<dbReference type="PRINTS" id="PR00096">
    <property type="entry name" value="GATASE"/>
</dbReference>
<dbReference type="InterPro" id="IPR006221">
    <property type="entry name" value="TrpG/PapA_dom"/>
</dbReference>
<evidence type="ECO:0000313" key="4">
    <source>
        <dbReference type="Proteomes" id="UP000276223"/>
    </source>
</evidence>
<evidence type="ECO:0000313" key="3">
    <source>
        <dbReference type="EMBL" id="ROR01499.1"/>
    </source>
</evidence>
<dbReference type="NCBIfam" id="TIGR00566">
    <property type="entry name" value="trpG_papA"/>
    <property type="match status" value="1"/>
</dbReference>
<dbReference type="GO" id="GO:0004049">
    <property type="term" value="F:anthranilate synthase activity"/>
    <property type="evidence" value="ECO:0007669"/>
    <property type="project" value="TreeGrafter"/>
</dbReference>